<dbReference type="RefSeq" id="WP_193685541.1">
    <property type="nucleotide sequence ID" value="NZ_CP062941.1"/>
</dbReference>
<proteinExistence type="predicted"/>
<name>A0A7L9U0M7_9BURK</name>
<keyword evidence="2" id="KW-1185">Reference proteome</keyword>
<reference evidence="1 2" key="1">
    <citation type="submission" date="2020-10" db="EMBL/GenBank/DDBJ databases">
        <title>Genome sequencing of Massilia sp. LPB0304.</title>
        <authorList>
            <person name="Kim J."/>
        </authorList>
    </citation>
    <scope>NUCLEOTIDE SEQUENCE [LARGE SCALE GENOMIC DNA]</scope>
    <source>
        <strain evidence="1 2">LPB0304</strain>
    </source>
</reference>
<dbReference type="AlphaFoldDB" id="A0A7L9U0M7"/>
<accession>A0A7L9U0M7</accession>
<dbReference type="EMBL" id="CP062941">
    <property type="protein sequence ID" value="QOL48498.1"/>
    <property type="molecule type" value="Genomic_DNA"/>
</dbReference>
<protein>
    <submittedName>
        <fullName evidence="1">Uncharacterized protein</fullName>
    </submittedName>
</protein>
<dbReference type="Proteomes" id="UP000593875">
    <property type="component" value="Chromosome"/>
</dbReference>
<evidence type="ECO:0000313" key="1">
    <source>
        <dbReference type="EMBL" id="QOL48498.1"/>
    </source>
</evidence>
<sequence length="229" mass="25946">MMHTAPDEILREVRDLHQFILALLASPDKTRWHWPSYYLLYVDMDRMAWRLRGTRTVFADEPLFGKAAGFAAGPRPVAGQAEAVDDAFADLGKAQGSIVGRLWHMSRNTLTVIEDKQLRQRMRAHLHPKSEWYQVFRSDYCPGRVSADGRTLERSILKTDPEPPDRIHDLGETNLHVHQTFDIGTDAARNLLAQAVARVEDEHARVSRAMADCFLAHCSLEALLHPSSV</sequence>
<dbReference type="KEGG" id="mlir:LPB04_16185"/>
<gene>
    <name evidence="1" type="ORF">LPB04_16185</name>
</gene>
<evidence type="ECO:0000313" key="2">
    <source>
        <dbReference type="Proteomes" id="UP000593875"/>
    </source>
</evidence>
<organism evidence="1 2">
    <name type="scientific">Massilia litorea</name>
    <dbReference type="NCBI Taxonomy" id="2769491"/>
    <lineage>
        <taxon>Bacteria</taxon>
        <taxon>Pseudomonadati</taxon>
        <taxon>Pseudomonadota</taxon>
        <taxon>Betaproteobacteria</taxon>
        <taxon>Burkholderiales</taxon>
        <taxon>Oxalobacteraceae</taxon>
        <taxon>Telluria group</taxon>
        <taxon>Massilia</taxon>
    </lineage>
</organism>